<keyword evidence="1" id="KW-1133">Transmembrane helix</keyword>
<comment type="caution">
    <text evidence="2">The sequence shown here is derived from an EMBL/GenBank/DDBJ whole genome shotgun (WGS) entry which is preliminary data.</text>
</comment>
<evidence type="ECO:0008006" key="3">
    <source>
        <dbReference type="Google" id="ProtNLM"/>
    </source>
</evidence>
<protein>
    <recommendedName>
        <fullName evidence="3">SNARE associated Golgi protein</fullName>
    </recommendedName>
</protein>
<dbReference type="EMBL" id="BART01017071">
    <property type="protein sequence ID" value="GAG74914.1"/>
    <property type="molecule type" value="Genomic_DNA"/>
</dbReference>
<keyword evidence="1" id="KW-0812">Transmembrane</keyword>
<reference evidence="2" key="1">
    <citation type="journal article" date="2014" name="Front. Microbiol.">
        <title>High frequency of phylogenetically diverse reductive dehalogenase-homologous genes in deep subseafloor sedimentary metagenomes.</title>
        <authorList>
            <person name="Kawai M."/>
            <person name="Futagami T."/>
            <person name="Toyoda A."/>
            <person name="Takaki Y."/>
            <person name="Nishi S."/>
            <person name="Hori S."/>
            <person name="Arai W."/>
            <person name="Tsubouchi T."/>
            <person name="Morono Y."/>
            <person name="Uchiyama I."/>
            <person name="Ito T."/>
            <person name="Fujiyama A."/>
            <person name="Inagaki F."/>
            <person name="Takami H."/>
        </authorList>
    </citation>
    <scope>NUCLEOTIDE SEQUENCE</scope>
    <source>
        <strain evidence="2">Expedition CK06-06</strain>
    </source>
</reference>
<accession>X0ZZD2</accession>
<evidence type="ECO:0000256" key="1">
    <source>
        <dbReference type="SAM" id="Phobius"/>
    </source>
</evidence>
<sequence>MADIFEIFGELGYFGIFLVLIGVNASPILMPPSWIVLTSFYLLDPNLNILILSIVGATGSTIGRYLLKKLVDYLGNLLEMNK</sequence>
<feature type="non-terminal residue" evidence="2">
    <location>
        <position position="82"/>
    </location>
</feature>
<gene>
    <name evidence="2" type="ORF">S01H4_32608</name>
</gene>
<feature type="transmembrane region" description="Helical" evidence="1">
    <location>
        <begin position="47"/>
        <end position="67"/>
    </location>
</feature>
<name>X0ZZD2_9ZZZZ</name>
<evidence type="ECO:0000313" key="2">
    <source>
        <dbReference type="EMBL" id="GAG74914.1"/>
    </source>
</evidence>
<organism evidence="2">
    <name type="scientific">marine sediment metagenome</name>
    <dbReference type="NCBI Taxonomy" id="412755"/>
    <lineage>
        <taxon>unclassified sequences</taxon>
        <taxon>metagenomes</taxon>
        <taxon>ecological metagenomes</taxon>
    </lineage>
</organism>
<proteinExistence type="predicted"/>
<keyword evidence="1" id="KW-0472">Membrane</keyword>
<feature type="transmembrane region" description="Helical" evidence="1">
    <location>
        <begin position="12"/>
        <end position="35"/>
    </location>
</feature>
<dbReference type="AlphaFoldDB" id="X0ZZD2"/>